<organism evidence="1 2">
    <name type="scientific">Phlebiopsis gigantea (strain 11061_1 CR5-6)</name>
    <name type="common">White-rot fungus</name>
    <name type="synonym">Peniophora gigantea</name>
    <dbReference type="NCBI Taxonomy" id="745531"/>
    <lineage>
        <taxon>Eukaryota</taxon>
        <taxon>Fungi</taxon>
        <taxon>Dikarya</taxon>
        <taxon>Basidiomycota</taxon>
        <taxon>Agaricomycotina</taxon>
        <taxon>Agaricomycetes</taxon>
        <taxon>Polyporales</taxon>
        <taxon>Phanerochaetaceae</taxon>
        <taxon>Phlebiopsis</taxon>
    </lineage>
</organism>
<dbReference type="HOGENOM" id="CLU_565128_0_0_1"/>
<reference evidence="1 2" key="1">
    <citation type="journal article" date="2014" name="PLoS Genet.">
        <title>Analysis of the Phlebiopsis gigantea genome, transcriptome and secretome provides insight into its pioneer colonization strategies of wood.</title>
        <authorList>
            <person name="Hori C."/>
            <person name="Ishida T."/>
            <person name="Igarashi K."/>
            <person name="Samejima M."/>
            <person name="Suzuki H."/>
            <person name="Master E."/>
            <person name="Ferreira P."/>
            <person name="Ruiz-Duenas F.J."/>
            <person name="Held B."/>
            <person name="Canessa P."/>
            <person name="Larrondo L.F."/>
            <person name="Schmoll M."/>
            <person name="Druzhinina I.S."/>
            <person name="Kubicek C.P."/>
            <person name="Gaskell J.A."/>
            <person name="Kersten P."/>
            <person name="St John F."/>
            <person name="Glasner J."/>
            <person name="Sabat G."/>
            <person name="Splinter BonDurant S."/>
            <person name="Syed K."/>
            <person name="Yadav J."/>
            <person name="Mgbeahuruike A.C."/>
            <person name="Kovalchuk A."/>
            <person name="Asiegbu F.O."/>
            <person name="Lackner G."/>
            <person name="Hoffmeister D."/>
            <person name="Rencoret J."/>
            <person name="Gutierrez A."/>
            <person name="Sun H."/>
            <person name="Lindquist E."/>
            <person name="Barry K."/>
            <person name="Riley R."/>
            <person name="Grigoriev I.V."/>
            <person name="Henrissat B."/>
            <person name="Kues U."/>
            <person name="Berka R.M."/>
            <person name="Martinez A.T."/>
            <person name="Covert S.F."/>
            <person name="Blanchette R.A."/>
            <person name="Cullen D."/>
        </authorList>
    </citation>
    <scope>NUCLEOTIDE SEQUENCE [LARGE SCALE GENOMIC DNA]</scope>
    <source>
        <strain evidence="1 2">11061_1 CR5-6</strain>
    </source>
</reference>
<dbReference type="EMBL" id="KN840467">
    <property type="protein sequence ID" value="KIP09365.1"/>
    <property type="molecule type" value="Genomic_DNA"/>
</dbReference>
<sequence length="483" mass="53435">MSSAKEVNSKLSTSEPPISIKLMAHIPVELIDLILSEVYVPPSGMTSSRDVAECKQNLSSCTLVCRSWKPIATSFLFRDISYSFSYSLEMLDGASERARTLDRWTPWRSIDEMGVPILLMPHKTLDQFRTFISEAPSVGQSIRRLILGGYALDDETEEEYTVDSRLLTSLLNMLPCLHALELVGVAPSPSSMSTNIPFTAVHPLVSLRMGHNDRGGLCLDPYTQADTARLLACFSDIDGLYIVPAEVPDDDVVDLEDLREFRPRALVLGGECFPEALFARICQDERAVRAIRRFHLLYPDPSTIWQSVEPYFNSAGASETLEELEIWIRRTEPLRPLDLSSCRALKTLKPLAQISVDDPSYACEMLDALAPFVRTCGLSRSSHPHFGPLVLRCLLADVEGAARYDDEPTEADARVLAGNSLDAALVGFAEQTGLAHVDVQYADEGDASGTEITEKVLGCMLPAMRKKECLRLRQIPYASFALA</sequence>
<protein>
    <submittedName>
        <fullName evidence="1">Uncharacterized protein</fullName>
    </submittedName>
</protein>
<gene>
    <name evidence="1" type="ORF">PHLGIDRAFT_334344</name>
</gene>
<dbReference type="Proteomes" id="UP000053257">
    <property type="component" value="Unassembled WGS sequence"/>
</dbReference>
<dbReference type="OrthoDB" id="2788229at2759"/>
<dbReference type="AlphaFoldDB" id="A0A0C3SD48"/>
<accession>A0A0C3SD48</accession>
<name>A0A0C3SD48_PHLG1</name>
<keyword evidence="2" id="KW-1185">Reference proteome</keyword>
<evidence type="ECO:0000313" key="1">
    <source>
        <dbReference type="EMBL" id="KIP09365.1"/>
    </source>
</evidence>
<proteinExistence type="predicted"/>
<evidence type="ECO:0000313" key="2">
    <source>
        <dbReference type="Proteomes" id="UP000053257"/>
    </source>
</evidence>